<feature type="signal peptide" evidence="3">
    <location>
        <begin position="1"/>
        <end position="26"/>
    </location>
</feature>
<dbReference type="RefSeq" id="WP_095988378.1">
    <property type="nucleotide sequence ID" value="NZ_CP022098.1"/>
</dbReference>
<dbReference type="EMBL" id="CP022098">
    <property type="protein sequence ID" value="ATB40522.1"/>
    <property type="molecule type" value="Genomic_DNA"/>
</dbReference>
<evidence type="ECO:0000256" key="3">
    <source>
        <dbReference type="SAM" id="SignalP"/>
    </source>
</evidence>
<evidence type="ECO:0000313" key="5">
    <source>
        <dbReference type="Proteomes" id="UP000217257"/>
    </source>
</evidence>
<evidence type="ECO:0000256" key="1">
    <source>
        <dbReference type="SAM" id="MobiDB-lite"/>
    </source>
</evidence>
<evidence type="ECO:0000313" key="4">
    <source>
        <dbReference type="EMBL" id="ATB40522.1"/>
    </source>
</evidence>
<reference evidence="4 5" key="1">
    <citation type="submission" date="2017-06" db="EMBL/GenBank/DDBJ databases">
        <title>Sequencing and comparative analysis of myxobacterial genomes.</title>
        <authorList>
            <person name="Rupp O."/>
            <person name="Goesmann A."/>
            <person name="Sogaard-Andersen L."/>
        </authorList>
    </citation>
    <scope>NUCLEOTIDE SEQUENCE [LARGE SCALE GENOMIC DNA]</scope>
    <source>
        <strain evidence="4 5">DSM 52655</strain>
    </source>
</reference>
<dbReference type="Proteomes" id="UP000217257">
    <property type="component" value="Chromosome"/>
</dbReference>
<gene>
    <name evidence="4" type="ORF">CYFUS_005971</name>
</gene>
<keyword evidence="2" id="KW-0812">Transmembrane</keyword>
<dbReference type="AlphaFoldDB" id="A0A250JAN0"/>
<dbReference type="KEGG" id="cfus:CYFUS_005971"/>
<dbReference type="Gene3D" id="2.70.50.70">
    <property type="match status" value="1"/>
</dbReference>
<accession>A0A250JAN0</accession>
<name>A0A250JAN0_9BACT</name>
<proteinExistence type="predicted"/>
<feature type="transmembrane region" description="Helical" evidence="2">
    <location>
        <begin position="215"/>
        <end position="237"/>
    </location>
</feature>
<protein>
    <submittedName>
        <fullName evidence="4">Fibroin heavy chain</fullName>
    </submittedName>
</protein>
<feature type="region of interest" description="Disordered" evidence="1">
    <location>
        <begin position="41"/>
        <end position="67"/>
    </location>
</feature>
<keyword evidence="2" id="KW-1133">Transmembrane helix</keyword>
<feature type="chain" id="PRO_5012015675" evidence="3">
    <location>
        <begin position="27"/>
        <end position="243"/>
    </location>
</feature>
<organism evidence="4 5">
    <name type="scientific">Cystobacter fuscus</name>
    <dbReference type="NCBI Taxonomy" id="43"/>
    <lineage>
        <taxon>Bacteria</taxon>
        <taxon>Pseudomonadati</taxon>
        <taxon>Myxococcota</taxon>
        <taxon>Myxococcia</taxon>
        <taxon>Myxococcales</taxon>
        <taxon>Cystobacterineae</taxon>
        <taxon>Archangiaceae</taxon>
        <taxon>Cystobacter</taxon>
    </lineage>
</organism>
<keyword evidence="2" id="KW-0472">Membrane</keyword>
<dbReference type="NCBIfam" id="NF043005">
    <property type="entry name" value="sce4755_fam"/>
    <property type="match status" value="1"/>
</dbReference>
<evidence type="ECO:0000256" key="2">
    <source>
        <dbReference type="SAM" id="Phobius"/>
    </source>
</evidence>
<feature type="region of interest" description="Disordered" evidence="1">
    <location>
        <begin position="190"/>
        <end position="212"/>
    </location>
</feature>
<sequence length="243" mass="24916">MMRPSPTPSLIAASTALLLSAAPARAHFSIQQPASWAEQDRLGNPQKSEPCGQADPGQPAQPTGAVTTYRPGQMITIALTETIFHPGHYRVSIAQDMNSLPPDPPVTAGSTPCGSTPINENPTLPLLADGLLVHSSPLSGPQTLQVQLPQDFTCDKCTLQITQFMSNHAINNPGGCYYHHCATVTVAASSDGGGTGGEGVPPDDAPGKGGGGCQLGGVSGTAAAPAAGLIMLALGLLRRRRRA</sequence>
<keyword evidence="3" id="KW-0732">Signal</keyword>